<name>F9DUS1_9BACL</name>
<accession>F9DUS1</accession>
<reference evidence="4 5" key="1">
    <citation type="submission" date="2011-04" db="EMBL/GenBank/DDBJ databases">
        <authorList>
            <person name="Muzny D."/>
            <person name="Qin X."/>
            <person name="Deng J."/>
            <person name="Jiang H."/>
            <person name="Liu Y."/>
            <person name="Qu J."/>
            <person name="Song X.-Z."/>
            <person name="Zhang L."/>
            <person name="Thornton R."/>
            <person name="Coyle M."/>
            <person name="Francisco L."/>
            <person name="Jackson L."/>
            <person name="Javaid M."/>
            <person name="Korchina V."/>
            <person name="Kovar C."/>
            <person name="Mata R."/>
            <person name="Mathew T."/>
            <person name="Ngo R."/>
            <person name="Nguyen L."/>
            <person name="Nguyen N."/>
            <person name="Okwuonu G."/>
            <person name="Ongeri F."/>
            <person name="Pham C."/>
            <person name="Simmons D."/>
            <person name="Wilczek-Boney K."/>
            <person name="Hale W."/>
            <person name="Jakkamsetti A."/>
            <person name="Pham P."/>
            <person name="Ruth R."/>
            <person name="San Lucas F."/>
            <person name="Warren J."/>
            <person name="Zhang J."/>
            <person name="Zhao Z."/>
            <person name="Zhou C."/>
            <person name="Zhu D."/>
            <person name="Lee S."/>
            <person name="Bess C."/>
            <person name="Blankenburg K."/>
            <person name="Forbes L."/>
            <person name="Fu Q."/>
            <person name="Gubbala S."/>
            <person name="Hirani K."/>
            <person name="Jayaseelan J.C."/>
            <person name="Lara F."/>
            <person name="Munidasa M."/>
            <person name="Palculict T."/>
            <person name="Patil S."/>
            <person name="Pu L.-L."/>
            <person name="Saada N."/>
            <person name="Tang L."/>
            <person name="Weissenberger G."/>
            <person name="Zhu Y."/>
            <person name="Hemphill L."/>
            <person name="Shang Y."/>
            <person name="Youmans B."/>
            <person name="Ayvaz T."/>
            <person name="Ross M."/>
            <person name="Santibanez J."/>
            <person name="Aqrawi P."/>
            <person name="Gross S."/>
            <person name="Joshi V."/>
            <person name="Fowler G."/>
            <person name="Nazareth L."/>
            <person name="Reid J."/>
            <person name="Worley K."/>
            <person name="Petrosino J."/>
            <person name="Highlander S."/>
            <person name="Gibbs R."/>
        </authorList>
    </citation>
    <scope>NUCLEOTIDE SEQUENCE [LARGE SCALE GENOMIC DNA]</scope>
    <source>
        <strain evidence="4 5">2681</strain>
    </source>
</reference>
<comment type="cofactor">
    <cofactor evidence="1">
        <name>FMN</name>
        <dbReference type="ChEBI" id="CHEBI:58210"/>
    </cofactor>
</comment>
<organism evidence="4 5">
    <name type="scientific">Sporosarcina newyorkensis 2681</name>
    <dbReference type="NCBI Taxonomy" id="1027292"/>
    <lineage>
        <taxon>Bacteria</taxon>
        <taxon>Bacillati</taxon>
        <taxon>Bacillota</taxon>
        <taxon>Bacilli</taxon>
        <taxon>Bacillales</taxon>
        <taxon>Caryophanaceae</taxon>
        <taxon>Sporosarcina</taxon>
    </lineage>
</organism>
<evidence type="ECO:0000256" key="1">
    <source>
        <dbReference type="ARBA" id="ARBA00001917"/>
    </source>
</evidence>
<sequence>MKGILHPADAQQAMEFGVDGIIVSNHGDRQVDGAIGALEALPAICEVVQDRIPVLMDSGIRRGSDVIKAIALGAKAVLVGRPHMYGLAVAGQQGAKEVLQNIVADPRYHSRTCKI</sequence>
<dbReference type="PANTHER" id="PTHR10578">
    <property type="entry name" value="S -2-HYDROXY-ACID OXIDASE-RELATED"/>
    <property type="match status" value="1"/>
</dbReference>
<dbReference type="InterPro" id="IPR037396">
    <property type="entry name" value="FMN_HAD"/>
</dbReference>
<feature type="domain" description="FMN hydroxy acid dehydrogenase" evidence="3">
    <location>
        <begin position="1"/>
        <end position="115"/>
    </location>
</feature>
<dbReference type="Pfam" id="PF01070">
    <property type="entry name" value="FMN_dh"/>
    <property type="match status" value="1"/>
</dbReference>
<dbReference type="eggNOG" id="COG1304">
    <property type="taxonomic scope" value="Bacteria"/>
</dbReference>
<dbReference type="InterPro" id="IPR000262">
    <property type="entry name" value="FMN-dep_DH"/>
</dbReference>
<evidence type="ECO:0000313" key="4">
    <source>
        <dbReference type="EMBL" id="EGQ24109.1"/>
    </source>
</evidence>
<keyword evidence="2 4" id="KW-0560">Oxidoreductase</keyword>
<dbReference type="EMBL" id="AFPZ01000076">
    <property type="protein sequence ID" value="EGQ24109.1"/>
    <property type="molecule type" value="Genomic_DNA"/>
</dbReference>
<dbReference type="PROSITE" id="PS51349">
    <property type="entry name" value="FMN_HYDROXY_ACID_DH_2"/>
    <property type="match status" value="1"/>
</dbReference>
<proteinExistence type="predicted"/>
<comment type="caution">
    <text evidence="4">The sequence shown here is derived from an EMBL/GenBank/DDBJ whole genome shotgun (WGS) entry which is preliminary data.</text>
</comment>
<protein>
    <submittedName>
        <fullName evidence="4">L-lactate dehydrogenase</fullName>
        <ecNumber evidence="4">1.1.2.3</ecNumber>
    </submittedName>
</protein>
<dbReference type="SUPFAM" id="SSF51395">
    <property type="entry name" value="FMN-linked oxidoreductases"/>
    <property type="match status" value="1"/>
</dbReference>
<dbReference type="Proteomes" id="UP000005316">
    <property type="component" value="Unassembled WGS sequence"/>
</dbReference>
<gene>
    <name evidence="4" type="primary">lldD</name>
    <name evidence="4" type="ORF">HMPREF9372_2552</name>
</gene>
<dbReference type="GO" id="GO:0004460">
    <property type="term" value="F:L-lactate dehydrogenase (cytochrome) activity"/>
    <property type="evidence" value="ECO:0007669"/>
    <property type="project" value="UniProtKB-EC"/>
</dbReference>
<dbReference type="Gene3D" id="3.20.20.70">
    <property type="entry name" value="Aldolase class I"/>
    <property type="match status" value="1"/>
</dbReference>
<dbReference type="AlphaFoldDB" id="F9DUS1"/>
<evidence type="ECO:0000256" key="2">
    <source>
        <dbReference type="ARBA" id="ARBA00023002"/>
    </source>
</evidence>
<dbReference type="EC" id="1.1.2.3" evidence="4"/>
<dbReference type="PANTHER" id="PTHR10578:SF86">
    <property type="entry name" value="DEPENDENT DEHYDROGENASE, PUTATIVE (AFU_ORTHOLOGUE AFUA_6G02720)-RELATED"/>
    <property type="match status" value="1"/>
</dbReference>
<evidence type="ECO:0000259" key="3">
    <source>
        <dbReference type="PROSITE" id="PS51349"/>
    </source>
</evidence>
<dbReference type="HOGENOM" id="CLU_020639_3_2_9"/>
<evidence type="ECO:0000313" key="5">
    <source>
        <dbReference type="Proteomes" id="UP000005316"/>
    </source>
</evidence>
<dbReference type="InterPro" id="IPR013785">
    <property type="entry name" value="Aldolase_TIM"/>
</dbReference>